<dbReference type="Proteomes" id="UP000197065">
    <property type="component" value="Unassembled WGS sequence"/>
</dbReference>
<dbReference type="InterPro" id="IPR014284">
    <property type="entry name" value="RNA_pol_sigma-70_dom"/>
</dbReference>
<dbReference type="SUPFAM" id="SSF88946">
    <property type="entry name" value="Sigma2 domain of RNA polymerase sigma factors"/>
    <property type="match status" value="1"/>
</dbReference>
<dbReference type="Pfam" id="PF04542">
    <property type="entry name" value="Sigma70_r2"/>
    <property type="match status" value="1"/>
</dbReference>
<name>A0A212RL41_9PROT</name>
<dbReference type="InterPro" id="IPR000838">
    <property type="entry name" value="RNA_pol_sigma70_ECF_CS"/>
</dbReference>
<protein>
    <recommendedName>
        <fullName evidence="6">RNA polymerase sigma factor</fullName>
    </recommendedName>
</protein>
<feature type="domain" description="RNA polymerase sigma-70 region 2" evidence="7">
    <location>
        <begin position="24"/>
        <end position="89"/>
    </location>
</feature>
<feature type="domain" description="RNA polymerase sigma factor 70 region 4 type 2" evidence="8">
    <location>
        <begin position="127"/>
        <end position="179"/>
    </location>
</feature>
<evidence type="ECO:0000256" key="1">
    <source>
        <dbReference type="ARBA" id="ARBA00010641"/>
    </source>
</evidence>
<accession>A0A212RL41</accession>
<dbReference type="Gene3D" id="1.10.10.10">
    <property type="entry name" value="Winged helix-like DNA-binding domain superfamily/Winged helix DNA-binding domain"/>
    <property type="match status" value="1"/>
</dbReference>
<dbReference type="Pfam" id="PF08281">
    <property type="entry name" value="Sigma70_r4_2"/>
    <property type="match status" value="1"/>
</dbReference>
<dbReference type="InterPro" id="IPR013325">
    <property type="entry name" value="RNA_pol_sigma_r2"/>
</dbReference>
<evidence type="ECO:0000259" key="7">
    <source>
        <dbReference type="Pfam" id="PF04542"/>
    </source>
</evidence>
<evidence type="ECO:0000313" key="10">
    <source>
        <dbReference type="Proteomes" id="UP000197065"/>
    </source>
</evidence>
<keyword evidence="5 6" id="KW-0804">Transcription</keyword>
<dbReference type="GO" id="GO:0003677">
    <property type="term" value="F:DNA binding"/>
    <property type="evidence" value="ECO:0007669"/>
    <property type="project" value="UniProtKB-KW"/>
</dbReference>
<organism evidence="9 10">
    <name type="scientific">Arboricoccus pini</name>
    <dbReference type="NCBI Taxonomy" id="1963835"/>
    <lineage>
        <taxon>Bacteria</taxon>
        <taxon>Pseudomonadati</taxon>
        <taxon>Pseudomonadota</taxon>
        <taxon>Alphaproteobacteria</taxon>
        <taxon>Geminicoccales</taxon>
        <taxon>Geminicoccaceae</taxon>
        <taxon>Arboricoccus</taxon>
    </lineage>
</organism>
<gene>
    <name evidence="9" type="ORF">SAMN07250955_11078</name>
</gene>
<dbReference type="PANTHER" id="PTHR43133:SF25">
    <property type="entry name" value="RNA POLYMERASE SIGMA FACTOR RFAY-RELATED"/>
    <property type="match status" value="1"/>
</dbReference>
<dbReference type="PROSITE" id="PS01063">
    <property type="entry name" value="SIGMA70_ECF"/>
    <property type="match status" value="1"/>
</dbReference>
<keyword evidence="2 6" id="KW-0805">Transcription regulation</keyword>
<dbReference type="GO" id="GO:0016987">
    <property type="term" value="F:sigma factor activity"/>
    <property type="evidence" value="ECO:0007669"/>
    <property type="project" value="UniProtKB-KW"/>
</dbReference>
<dbReference type="AlphaFoldDB" id="A0A212RL41"/>
<reference evidence="9 10" key="1">
    <citation type="submission" date="2017-06" db="EMBL/GenBank/DDBJ databases">
        <authorList>
            <person name="Kim H.J."/>
            <person name="Triplett B.A."/>
        </authorList>
    </citation>
    <scope>NUCLEOTIDE SEQUENCE [LARGE SCALE GENOMIC DNA]</scope>
    <source>
        <strain evidence="9 10">B29T1</strain>
    </source>
</reference>
<proteinExistence type="inferred from homology"/>
<dbReference type="EMBL" id="FYEH01000010">
    <property type="protein sequence ID" value="SNB73188.1"/>
    <property type="molecule type" value="Genomic_DNA"/>
</dbReference>
<dbReference type="InterPro" id="IPR007627">
    <property type="entry name" value="RNA_pol_sigma70_r2"/>
</dbReference>
<evidence type="ECO:0000313" key="9">
    <source>
        <dbReference type="EMBL" id="SNB73188.1"/>
    </source>
</evidence>
<evidence type="ECO:0000256" key="6">
    <source>
        <dbReference type="RuleBase" id="RU000716"/>
    </source>
</evidence>
<dbReference type="SUPFAM" id="SSF88659">
    <property type="entry name" value="Sigma3 and sigma4 domains of RNA polymerase sigma factors"/>
    <property type="match status" value="1"/>
</dbReference>
<evidence type="ECO:0000256" key="5">
    <source>
        <dbReference type="ARBA" id="ARBA00023163"/>
    </source>
</evidence>
<dbReference type="GO" id="GO:0006352">
    <property type="term" value="P:DNA-templated transcription initiation"/>
    <property type="evidence" value="ECO:0007669"/>
    <property type="project" value="InterPro"/>
</dbReference>
<evidence type="ECO:0000256" key="3">
    <source>
        <dbReference type="ARBA" id="ARBA00023082"/>
    </source>
</evidence>
<dbReference type="InterPro" id="IPR036388">
    <property type="entry name" value="WH-like_DNA-bd_sf"/>
</dbReference>
<comment type="similarity">
    <text evidence="1 6">Belongs to the sigma-70 factor family. ECF subfamily.</text>
</comment>
<dbReference type="InterPro" id="IPR013249">
    <property type="entry name" value="RNA_pol_sigma70_r4_t2"/>
</dbReference>
<keyword evidence="4 6" id="KW-0238">DNA-binding</keyword>
<dbReference type="InterPro" id="IPR013324">
    <property type="entry name" value="RNA_pol_sigma_r3/r4-like"/>
</dbReference>
<evidence type="ECO:0000256" key="2">
    <source>
        <dbReference type="ARBA" id="ARBA00023015"/>
    </source>
</evidence>
<sequence length="191" mass="21399">MKWPFGVRTSPATETSERSFRDVVMPHLDSAYALARWLVRDPHLAEDVVQDAILRGLSYFASFRGGDERAWLMRIVRNTAYSALAARARSKGRPVSSYESLDDAAALEVVDPGDDPELALIRQAERAALEQAILALPVELRECLVLKEFEELSYKEIATITGVPIGTVMSRLWRARRTLQDRMLEGASHDA</sequence>
<keyword evidence="10" id="KW-1185">Reference proteome</keyword>
<keyword evidence="3 6" id="KW-0731">Sigma factor</keyword>
<dbReference type="RefSeq" id="WP_207762101.1">
    <property type="nucleotide sequence ID" value="NZ_FYEH01000010.1"/>
</dbReference>
<dbReference type="Gene3D" id="1.10.1740.10">
    <property type="match status" value="1"/>
</dbReference>
<dbReference type="NCBIfam" id="TIGR02937">
    <property type="entry name" value="sigma70-ECF"/>
    <property type="match status" value="1"/>
</dbReference>
<dbReference type="CDD" id="cd06171">
    <property type="entry name" value="Sigma70_r4"/>
    <property type="match status" value="1"/>
</dbReference>
<evidence type="ECO:0000256" key="4">
    <source>
        <dbReference type="ARBA" id="ARBA00023125"/>
    </source>
</evidence>
<dbReference type="PANTHER" id="PTHR43133">
    <property type="entry name" value="RNA POLYMERASE ECF-TYPE SIGMA FACTO"/>
    <property type="match status" value="1"/>
</dbReference>
<dbReference type="InterPro" id="IPR039425">
    <property type="entry name" value="RNA_pol_sigma-70-like"/>
</dbReference>
<evidence type="ECO:0000259" key="8">
    <source>
        <dbReference type="Pfam" id="PF08281"/>
    </source>
</evidence>